<dbReference type="Proteomes" id="UP000036403">
    <property type="component" value="Unassembled WGS sequence"/>
</dbReference>
<dbReference type="EMBL" id="LBMM01013213">
    <property type="protein sequence ID" value="KMQ85762.1"/>
    <property type="molecule type" value="Genomic_DNA"/>
</dbReference>
<organism evidence="1 2">
    <name type="scientific">Lasius niger</name>
    <name type="common">Black garden ant</name>
    <dbReference type="NCBI Taxonomy" id="67767"/>
    <lineage>
        <taxon>Eukaryota</taxon>
        <taxon>Metazoa</taxon>
        <taxon>Ecdysozoa</taxon>
        <taxon>Arthropoda</taxon>
        <taxon>Hexapoda</taxon>
        <taxon>Insecta</taxon>
        <taxon>Pterygota</taxon>
        <taxon>Neoptera</taxon>
        <taxon>Endopterygota</taxon>
        <taxon>Hymenoptera</taxon>
        <taxon>Apocrita</taxon>
        <taxon>Aculeata</taxon>
        <taxon>Formicoidea</taxon>
        <taxon>Formicidae</taxon>
        <taxon>Formicinae</taxon>
        <taxon>Lasius</taxon>
        <taxon>Lasius</taxon>
    </lineage>
</organism>
<evidence type="ECO:0000313" key="1">
    <source>
        <dbReference type="EMBL" id="KMQ85762.1"/>
    </source>
</evidence>
<proteinExistence type="predicted"/>
<protein>
    <submittedName>
        <fullName evidence="1">Adenylate kinase 9-like protein</fullName>
    </submittedName>
</protein>
<comment type="caution">
    <text evidence="1">The sequence shown here is derived from an EMBL/GenBank/DDBJ whole genome shotgun (WGS) entry which is preliminary data.</text>
</comment>
<keyword evidence="2" id="KW-1185">Reference proteome</keyword>
<sequence>MTSRINLRDKIYLIGNYSQQIVGSKLPSIKQVLDVLFYNLRLVKFNVRDSARLAIQEVLIFWEKARIPTREVKHCIAKLEALYGEWRTLQKHAGRVTESHKQKETKFVSKFNDLFDIAYASALDIMTIEEDKLSLTSQRQKDRPGFMGGIDFQHAKKEKRREEREAKAWARKRSSINELEEARKTVLMETSSSSSTADEVTVDEVNVQEQAEHFDLLQMESGPSKPKKRRGRREIMTAKLVAVFDRCKIRRHREHSRKETAETLKKLFKESDLDAVVVHWDGKLVPCMTHFTQHNVTVDRLPVIVISGDIEQLLGVPLIEAGTGRQQAVGIYELLNDWALTDKKVSANTKKKMIEAINLEETSTNKSVKRVVIQAHDIPEVLEKNIKIA</sequence>
<dbReference type="OrthoDB" id="7697930at2759"/>
<evidence type="ECO:0000313" key="2">
    <source>
        <dbReference type="Proteomes" id="UP000036403"/>
    </source>
</evidence>
<reference evidence="1 2" key="1">
    <citation type="submission" date="2015-04" db="EMBL/GenBank/DDBJ databases">
        <title>Lasius niger genome sequencing.</title>
        <authorList>
            <person name="Konorov E.A."/>
            <person name="Nikitin M.A."/>
            <person name="Kirill M.V."/>
            <person name="Chang P."/>
        </authorList>
    </citation>
    <scope>NUCLEOTIDE SEQUENCE [LARGE SCALE GENOMIC DNA]</scope>
    <source>
        <tissue evidence="1">Whole</tissue>
    </source>
</reference>
<dbReference type="GO" id="GO:0016301">
    <property type="term" value="F:kinase activity"/>
    <property type="evidence" value="ECO:0007669"/>
    <property type="project" value="UniProtKB-KW"/>
</dbReference>
<keyword evidence="1" id="KW-0808">Transferase</keyword>
<gene>
    <name evidence="1" type="ORF">RF55_15496</name>
</gene>
<accession>A0A0J7K5W2</accession>
<keyword evidence="1" id="KW-0418">Kinase</keyword>
<name>A0A0J7K5W2_LASNI</name>
<dbReference type="PaxDb" id="67767-A0A0J7K5W2"/>
<dbReference type="AlphaFoldDB" id="A0A0J7K5W2"/>